<dbReference type="InterPro" id="IPR023214">
    <property type="entry name" value="HAD_sf"/>
</dbReference>
<dbReference type="SUPFAM" id="SSF56784">
    <property type="entry name" value="HAD-like"/>
    <property type="match status" value="1"/>
</dbReference>
<organism evidence="7 8">
    <name type="scientific">Polarella glacialis</name>
    <name type="common">Dinoflagellate</name>
    <dbReference type="NCBI Taxonomy" id="89957"/>
    <lineage>
        <taxon>Eukaryota</taxon>
        <taxon>Sar</taxon>
        <taxon>Alveolata</taxon>
        <taxon>Dinophyceae</taxon>
        <taxon>Suessiales</taxon>
        <taxon>Suessiaceae</taxon>
        <taxon>Polarella</taxon>
    </lineage>
</organism>
<protein>
    <recommendedName>
        <fullName evidence="9">Transporter</fullName>
    </recommendedName>
</protein>
<feature type="transmembrane region" description="Helical" evidence="6">
    <location>
        <begin position="458"/>
        <end position="477"/>
    </location>
</feature>
<dbReference type="InterPro" id="IPR000175">
    <property type="entry name" value="Na/ntran_symport"/>
</dbReference>
<evidence type="ECO:0000256" key="4">
    <source>
        <dbReference type="ARBA" id="ARBA00022989"/>
    </source>
</evidence>
<evidence type="ECO:0000313" key="8">
    <source>
        <dbReference type="Proteomes" id="UP000626109"/>
    </source>
</evidence>
<feature type="transmembrane region" description="Helical" evidence="6">
    <location>
        <begin position="90"/>
        <end position="110"/>
    </location>
</feature>
<dbReference type="Proteomes" id="UP000626109">
    <property type="component" value="Unassembled WGS sequence"/>
</dbReference>
<dbReference type="PRINTS" id="PR00176">
    <property type="entry name" value="NANEUSMPORT"/>
</dbReference>
<feature type="transmembrane region" description="Helical" evidence="6">
    <location>
        <begin position="511"/>
        <end position="534"/>
    </location>
</feature>
<dbReference type="Gene3D" id="1.20.120.1600">
    <property type="match status" value="1"/>
</dbReference>
<feature type="transmembrane region" description="Helical" evidence="6">
    <location>
        <begin position="306"/>
        <end position="332"/>
    </location>
</feature>
<reference evidence="7" key="1">
    <citation type="submission" date="2021-02" db="EMBL/GenBank/DDBJ databases">
        <authorList>
            <person name="Dougan E. K."/>
            <person name="Rhodes N."/>
            <person name="Thang M."/>
            <person name="Chan C."/>
        </authorList>
    </citation>
    <scope>NUCLEOTIDE SEQUENCE</scope>
</reference>
<feature type="transmembrane region" description="Helical" evidence="6">
    <location>
        <begin position="386"/>
        <end position="407"/>
    </location>
</feature>
<feature type="transmembrane region" description="Helical" evidence="6">
    <location>
        <begin position="60"/>
        <end position="78"/>
    </location>
</feature>
<feature type="transmembrane region" description="Helical" evidence="6">
    <location>
        <begin position="228"/>
        <end position="245"/>
    </location>
</feature>
<dbReference type="EMBL" id="CAJNNW010026434">
    <property type="protein sequence ID" value="CAE8685316.1"/>
    <property type="molecule type" value="Genomic_DNA"/>
</dbReference>
<dbReference type="PANTHER" id="PTHR11616:SF240">
    <property type="entry name" value="BLOATED TUBULES, ISOFORM B-RELATED"/>
    <property type="match status" value="1"/>
</dbReference>
<evidence type="ECO:0008006" key="9">
    <source>
        <dbReference type="Google" id="ProtNLM"/>
    </source>
</evidence>
<keyword evidence="4 6" id="KW-1133">Transmembrane helix</keyword>
<feature type="transmembrane region" description="Helical" evidence="6">
    <location>
        <begin position="274"/>
        <end position="294"/>
    </location>
</feature>
<feature type="transmembrane region" description="Helical" evidence="6">
    <location>
        <begin position="136"/>
        <end position="163"/>
    </location>
</feature>
<feature type="transmembrane region" description="Helical" evidence="6">
    <location>
        <begin position="6"/>
        <end position="28"/>
    </location>
</feature>
<evidence type="ECO:0000256" key="3">
    <source>
        <dbReference type="ARBA" id="ARBA00022692"/>
    </source>
</evidence>
<dbReference type="GO" id="GO:0005886">
    <property type="term" value="C:plasma membrane"/>
    <property type="evidence" value="ECO:0007669"/>
    <property type="project" value="TreeGrafter"/>
</dbReference>
<dbReference type="NCBIfam" id="NF037979">
    <property type="entry name" value="Na_transp"/>
    <property type="match status" value="1"/>
</dbReference>
<dbReference type="Gene3D" id="3.40.50.1000">
    <property type="entry name" value="HAD superfamily/HAD-like"/>
    <property type="match status" value="1"/>
</dbReference>
<evidence type="ECO:0000256" key="2">
    <source>
        <dbReference type="ARBA" id="ARBA00022448"/>
    </source>
</evidence>
<keyword evidence="3 6" id="KW-0812">Transmembrane</keyword>
<dbReference type="InterPro" id="IPR037272">
    <property type="entry name" value="SNS_sf"/>
</dbReference>
<evidence type="ECO:0000256" key="5">
    <source>
        <dbReference type="ARBA" id="ARBA00023136"/>
    </source>
</evidence>
<dbReference type="PROSITE" id="PS50267">
    <property type="entry name" value="NA_NEUROTRAN_SYMP_3"/>
    <property type="match status" value="1"/>
</dbReference>
<feature type="transmembrane region" description="Helical" evidence="6">
    <location>
        <begin position="352"/>
        <end position="374"/>
    </location>
</feature>
<sequence length="763" mass="83962">MAASAVGIITLFAVVLAGPLAWAVATYVQSRRKAADGAAEAGASEGQVDGKATEREEMSGVAYTLSLLGYAIGLGNLWRFPYLVGKWGGGAFIIAYLVCLFLVAIPAYLMEMVMGQYTRKSTVGCFKMIHPRWDGLAYGQALILLLVMAYYNVLLAYAIIYIAGSLVDPLPWAADSKNYFNVEVLNGYDDYIGKGLGPVQWKLALALFVVWLIVFASLAFGKKVLTKVTWVTVVGPIVMLVVLLIRSVTLDGAAEGIEFYIGKFDSEVLGDLDMWASACSQILFSLSPGFGTAITMSSYTRPKENVFRTCMVVVVCNSAFSLVGGFAIFSIVGNITFRLNAAGGVLDEATGVMAFTTVAEQASAGTGLAFIAIADGMRAFGSGTNAMSVLFFSVLLTLGLDSTFCWAETFVCYVEDFCSVTGRTKPAHWQIVGCMCAVMYLMGLLYCTRMGIELLDIVDHYCITYYLLLAVALEAFMFTFDFGWRRLVVHVKLATLGNLRTPLGQDVVPSFFWRLAIHFTMPVWCLFLFFYIFSTDVAEPYGGYPGWLQVIGWFCLAALLAVTPLGFARSLKLGTGSTLPPLEQDEAALLVLPVLAFDLDDTLWDTAATLGAAHAAMAAAEHNFGKEIMATMATHPDQKHDWTFLRKTTLLRLLGCQRSTEESYTKWFAARNQPVFFPGAIDALRRLQESGFRLCAISDGNSRPMEIAELSEKKTKNPFFCFFVKKKQKILLNLLTLFCSRFFLVCLRIRSHLVSLQAFFCWW</sequence>
<dbReference type="SUPFAM" id="SSF161070">
    <property type="entry name" value="SNF-like"/>
    <property type="match status" value="1"/>
</dbReference>
<comment type="caution">
    <text evidence="7">The sequence shown here is derived from an EMBL/GenBank/DDBJ whole genome shotgun (WGS) entry which is preliminary data.</text>
</comment>
<dbReference type="PANTHER" id="PTHR11616">
    <property type="entry name" value="SODIUM/CHLORIDE DEPENDENT TRANSPORTER"/>
    <property type="match status" value="1"/>
</dbReference>
<evidence type="ECO:0000313" key="7">
    <source>
        <dbReference type="EMBL" id="CAE8685316.1"/>
    </source>
</evidence>
<dbReference type="CDD" id="cd10324">
    <property type="entry name" value="SLC6sbd"/>
    <property type="match status" value="1"/>
</dbReference>
<feature type="transmembrane region" description="Helical" evidence="6">
    <location>
        <begin position="427"/>
        <end position="446"/>
    </location>
</feature>
<feature type="transmembrane region" description="Helical" evidence="6">
    <location>
        <begin position="546"/>
        <end position="567"/>
    </location>
</feature>
<dbReference type="Pfam" id="PF00702">
    <property type="entry name" value="Hydrolase"/>
    <property type="match status" value="1"/>
</dbReference>
<keyword evidence="2" id="KW-0813">Transport</keyword>
<dbReference type="Pfam" id="PF00209">
    <property type="entry name" value="SNF"/>
    <property type="match status" value="1"/>
</dbReference>
<dbReference type="AlphaFoldDB" id="A0A813JSE8"/>
<dbReference type="GO" id="GO:0035725">
    <property type="term" value="P:sodium ion transmembrane transport"/>
    <property type="evidence" value="ECO:0007669"/>
    <property type="project" value="TreeGrafter"/>
</dbReference>
<feature type="transmembrane region" description="Helical" evidence="6">
    <location>
        <begin position="203"/>
        <end position="221"/>
    </location>
</feature>
<proteinExistence type="predicted"/>
<accession>A0A813JSE8</accession>
<comment type="subcellular location">
    <subcellularLocation>
        <location evidence="1">Membrane</location>
        <topology evidence="1">Multi-pass membrane protein</topology>
    </subcellularLocation>
</comment>
<name>A0A813JSE8_POLGL</name>
<dbReference type="InterPro" id="IPR036412">
    <property type="entry name" value="HAD-like_sf"/>
</dbReference>
<keyword evidence="5 6" id="KW-0472">Membrane</keyword>
<evidence type="ECO:0000256" key="1">
    <source>
        <dbReference type="ARBA" id="ARBA00004141"/>
    </source>
</evidence>
<gene>
    <name evidence="7" type="ORF">PGLA2088_LOCUS24413</name>
</gene>
<evidence type="ECO:0000256" key="6">
    <source>
        <dbReference type="SAM" id="Phobius"/>
    </source>
</evidence>